<accession>A0ABS3N098</accession>
<proteinExistence type="predicted"/>
<organism evidence="1 2">
    <name type="scientific">Metabacillus bambusae</name>
    <dbReference type="NCBI Taxonomy" id="2795218"/>
    <lineage>
        <taxon>Bacteria</taxon>
        <taxon>Bacillati</taxon>
        <taxon>Bacillota</taxon>
        <taxon>Bacilli</taxon>
        <taxon>Bacillales</taxon>
        <taxon>Bacillaceae</taxon>
        <taxon>Metabacillus</taxon>
    </lineage>
</organism>
<dbReference type="RefSeq" id="WP_207976207.1">
    <property type="nucleotide sequence ID" value="NZ_JAGDEL010000003.1"/>
</dbReference>
<comment type="caution">
    <text evidence="1">The sequence shown here is derived from an EMBL/GenBank/DDBJ whole genome shotgun (WGS) entry which is preliminary data.</text>
</comment>
<gene>
    <name evidence="1" type="ORF">I7822_06555</name>
</gene>
<reference evidence="1 2" key="1">
    <citation type="submission" date="2021-03" db="EMBL/GenBank/DDBJ databases">
        <title>Whole genome sequence of Metabacillus bambusae BG109.</title>
        <authorList>
            <person name="Jeong J.W."/>
        </authorList>
    </citation>
    <scope>NUCLEOTIDE SEQUENCE [LARGE SCALE GENOMIC DNA]</scope>
    <source>
        <strain evidence="1 2">BG109</strain>
    </source>
</reference>
<dbReference type="EMBL" id="JAGDEL010000003">
    <property type="protein sequence ID" value="MBO1511328.1"/>
    <property type="molecule type" value="Genomic_DNA"/>
</dbReference>
<name>A0ABS3N098_9BACI</name>
<sequence>MDKLDGDSQSNQPHGGHFFEQIKNMMTNLVSPEQSSSSVSKAINLPFQMSETVSIPHTKATFMAFADAVIPSTLGALDLRLDDYIVWTLDHYVSIQGEWGVKNGQLSSQTAKILDISAYQLIVTGKMKIPPDFSTYPDGGPFAALSPEDRFEAISLLDNLQVDMEVLPSPFQNNAGLVKNVVTSLHQMVMFGYYSEWFSLGSTRLAYPEDHRQERQRFLWERLDYPGPSFGYRAVRGFLVDKFSEEGK</sequence>
<keyword evidence="2" id="KW-1185">Reference proteome</keyword>
<dbReference type="Proteomes" id="UP000663981">
    <property type="component" value="Unassembled WGS sequence"/>
</dbReference>
<evidence type="ECO:0000313" key="1">
    <source>
        <dbReference type="EMBL" id="MBO1511328.1"/>
    </source>
</evidence>
<protein>
    <submittedName>
        <fullName evidence="1">Uncharacterized protein</fullName>
    </submittedName>
</protein>
<evidence type="ECO:0000313" key="2">
    <source>
        <dbReference type="Proteomes" id="UP000663981"/>
    </source>
</evidence>